<gene>
    <name evidence="2" type="ORF">FB192DRAFT_1358658</name>
</gene>
<dbReference type="Proteomes" id="UP000469890">
    <property type="component" value="Unassembled WGS sequence"/>
</dbReference>
<organism evidence="2 3">
    <name type="scientific">Mucor circinelloides f. lusitanicus</name>
    <name type="common">Mucor racemosus var. lusitanicus</name>
    <dbReference type="NCBI Taxonomy" id="29924"/>
    <lineage>
        <taxon>Eukaryota</taxon>
        <taxon>Fungi</taxon>
        <taxon>Fungi incertae sedis</taxon>
        <taxon>Mucoromycota</taxon>
        <taxon>Mucoromycotina</taxon>
        <taxon>Mucoromycetes</taxon>
        <taxon>Mucorales</taxon>
        <taxon>Mucorineae</taxon>
        <taxon>Mucoraceae</taxon>
        <taxon>Mucor</taxon>
    </lineage>
</organism>
<dbReference type="InterPro" id="IPR001060">
    <property type="entry name" value="FCH_dom"/>
</dbReference>
<dbReference type="AlphaFoldDB" id="A0A8H4BNN9"/>
<evidence type="ECO:0000313" key="2">
    <source>
        <dbReference type="EMBL" id="KAF1804637.1"/>
    </source>
</evidence>
<proteinExistence type="predicted"/>
<feature type="domain" description="FCH" evidence="1">
    <location>
        <begin position="13"/>
        <end position="93"/>
    </location>
</feature>
<comment type="caution">
    <text evidence="2">The sequence shown here is derived from an EMBL/GenBank/DDBJ whole genome shotgun (WGS) entry which is preliminary data.</text>
</comment>
<dbReference type="SMART" id="SM00055">
    <property type="entry name" value="FCH"/>
    <property type="match status" value="1"/>
</dbReference>
<dbReference type="Gene3D" id="1.20.1270.60">
    <property type="entry name" value="Arfaptin homology (AH) domain/BAR domain"/>
    <property type="match status" value="1"/>
</dbReference>
<accession>A0A8H4BNN9</accession>
<reference evidence="2 3" key="1">
    <citation type="submission" date="2019-09" db="EMBL/GenBank/DDBJ databases">
        <authorList>
            <consortium name="DOE Joint Genome Institute"/>
            <person name="Mondo S.J."/>
            <person name="Navarro-Mendoza M.I."/>
            <person name="Perez-Arques C."/>
            <person name="Panchal S."/>
            <person name="Nicolas F.E."/>
            <person name="Ganguly P."/>
            <person name="Pangilinan J."/>
            <person name="Grigoriev I."/>
            <person name="Heitman J."/>
            <person name="Sanya K."/>
            <person name="Garre V."/>
        </authorList>
    </citation>
    <scope>NUCLEOTIDE SEQUENCE [LARGE SCALE GENOMIC DNA]</scope>
    <source>
        <strain evidence="2 3">MU402</strain>
    </source>
</reference>
<dbReference type="SUPFAM" id="SSF103657">
    <property type="entry name" value="BAR/IMD domain-like"/>
    <property type="match status" value="1"/>
</dbReference>
<dbReference type="Pfam" id="PF00611">
    <property type="entry name" value="FCH"/>
    <property type="match status" value="1"/>
</dbReference>
<evidence type="ECO:0000313" key="3">
    <source>
        <dbReference type="Proteomes" id="UP000469890"/>
    </source>
</evidence>
<name>A0A8H4BNN9_MUCCL</name>
<sequence length="157" mass="18069">MLLESTADATIENNFWSQDKLALNILLGRLEASNQSTIAIQNYFAKRAQIEEVYGKQLLELAEASHHIEECFSTILTSSEMSARAHVDLSQNIRNMLELPLKSYLTDQESIKMFVTYEHNEMQQATGSYLRRRLHYDTDDEPNEGSAEYAIITDRLY</sequence>
<dbReference type="EMBL" id="JAAECE010000002">
    <property type="protein sequence ID" value="KAF1804637.1"/>
    <property type="molecule type" value="Genomic_DNA"/>
</dbReference>
<evidence type="ECO:0000259" key="1">
    <source>
        <dbReference type="SMART" id="SM00055"/>
    </source>
</evidence>
<protein>
    <recommendedName>
        <fullName evidence="1">FCH domain-containing protein</fullName>
    </recommendedName>
</protein>
<dbReference type="InterPro" id="IPR027267">
    <property type="entry name" value="AH/BAR_dom_sf"/>
</dbReference>